<gene>
    <name evidence="9" type="primary">umuD</name>
    <name evidence="9" type="ORF">H5985_08755</name>
</gene>
<keyword evidence="6" id="KW-0742">SOS response</keyword>
<dbReference type="InterPro" id="IPR039418">
    <property type="entry name" value="LexA-like"/>
</dbReference>
<reference evidence="9 10" key="1">
    <citation type="journal article" date="2021" name="Sci. Rep.">
        <title>The distribution of antibiotic resistance genes in chicken gut microbiota commensals.</title>
        <authorList>
            <person name="Juricova H."/>
            <person name="Matiasovicova J."/>
            <person name="Kubasova T."/>
            <person name="Cejkova D."/>
            <person name="Rychlik I."/>
        </authorList>
    </citation>
    <scope>NUCLEOTIDE SEQUENCE [LARGE SCALE GENOMIC DNA]</scope>
    <source>
        <strain evidence="9 10">An562</strain>
    </source>
</reference>
<dbReference type="Proteomes" id="UP000777002">
    <property type="component" value="Unassembled WGS sequence"/>
</dbReference>
<organism evidence="9 10">
    <name type="scientific">Parasutterella secunda</name>
    <dbReference type="NCBI Taxonomy" id="626947"/>
    <lineage>
        <taxon>Bacteria</taxon>
        <taxon>Pseudomonadati</taxon>
        <taxon>Pseudomonadota</taxon>
        <taxon>Betaproteobacteria</taxon>
        <taxon>Burkholderiales</taxon>
        <taxon>Sutterellaceae</taxon>
        <taxon>Parasutterella</taxon>
    </lineage>
</organism>
<comment type="similarity">
    <text evidence="1 7">Belongs to the peptidase S24 family.</text>
</comment>
<dbReference type="SUPFAM" id="SSF51306">
    <property type="entry name" value="LexA/Signal peptidase"/>
    <property type="match status" value="1"/>
</dbReference>
<dbReference type="EMBL" id="JACJKX010000022">
    <property type="protein sequence ID" value="MBM6929353.1"/>
    <property type="molecule type" value="Genomic_DNA"/>
</dbReference>
<dbReference type="Gene3D" id="2.10.109.10">
    <property type="entry name" value="Umud Fragment, subunit A"/>
    <property type="match status" value="1"/>
</dbReference>
<protein>
    <submittedName>
        <fullName evidence="9">Translesion error-prone DNA polymerase V autoproteolytic subunit</fullName>
        <ecNumber evidence="9">2.7.7.7</ecNumber>
    </submittedName>
</protein>
<evidence type="ECO:0000256" key="7">
    <source>
        <dbReference type="RuleBase" id="RU003991"/>
    </source>
</evidence>
<sequence length="207" mass="22892">MSNGRGGKRDNAGRKPLGDEALAATIIARVTPEQKETFKAKGGGQWLRMALTNLKEDNLTVPSWAKAVMPVSKVSVPLYEYSVQAGFPSPAESYKETLDFNDLLIDNAPATFVLRVAGQSMIDAGIFDGDLMVVDRSRTPKNNDIVVMQIDDDYTVKRFIKTADGFYLKAENASGQYPDIYPKEGEQWMLFGVVNYVIKPMTTTRIA</sequence>
<feature type="domain" description="Peptidase S24/S26A/S26B/S26C" evidence="8">
    <location>
        <begin position="77"/>
        <end position="194"/>
    </location>
</feature>
<dbReference type="NCBIfam" id="NF007621">
    <property type="entry name" value="PRK10276.1"/>
    <property type="match status" value="1"/>
</dbReference>
<keyword evidence="5" id="KW-0234">DNA repair</keyword>
<proteinExistence type="inferred from homology"/>
<name>A0ABS2GU18_9BURK</name>
<keyword evidence="9" id="KW-0548">Nucleotidyltransferase</keyword>
<keyword evidence="4 7" id="KW-0068">Autocatalytic cleavage</keyword>
<dbReference type="PANTHER" id="PTHR33516">
    <property type="entry name" value="LEXA REPRESSOR"/>
    <property type="match status" value="1"/>
</dbReference>
<keyword evidence="10" id="KW-1185">Reference proteome</keyword>
<keyword evidence="3 7" id="KW-0378">Hydrolase</keyword>
<dbReference type="InterPro" id="IPR006197">
    <property type="entry name" value="Peptidase_S24_LexA"/>
</dbReference>
<evidence type="ECO:0000313" key="10">
    <source>
        <dbReference type="Proteomes" id="UP000777002"/>
    </source>
</evidence>
<accession>A0ABS2GU18</accession>
<evidence type="ECO:0000313" key="9">
    <source>
        <dbReference type="EMBL" id="MBM6929353.1"/>
    </source>
</evidence>
<evidence type="ECO:0000259" key="8">
    <source>
        <dbReference type="Pfam" id="PF00717"/>
    </source>
</evidence>
<evidence type="ECO:0000256" key="4">
    <source>
        <dbReference type="ARBA" id="ARBA00022813"/>
    </source>
</evidence>
<dbReference type="PANTHER" id="PTHR33516:SF2">
    <property type="entry name" value="LEXA REPRESSOR-RELATED"/>
    <property type="match status" value="1"/>
</dbReference>
<keyword evidence="2" id="KW-0227">DNA damage</keyword>
<dbReference type="InterPro" id="IPR050077">
    <property type="entry name" value="LexA_repressor"/>
</dbReference>
<dbReference type="EC" id="2.7.7.7" evidence="9"/>
<evidence type="ECO:0000256" key="5">
    <source>
        <dbReference type="ARBA" id="ARBA00023204"/>
    </source>
</evidence>
<dbReference type="Pfam" id="PF00717">
    <property type="entry name" value="Peptidase_S24"/>
    <property type="match status" value="1"/>
</dbReference>
<dbReference type="CDD" id="cd06529">
    <property type="entry name" value="S24_LexA-like"/>
    <property type="match status" value="1"/>
</dbReference>
<dbReference type="RefSeq" id="WP_205050939.1">
    <property type="nucleotide sequence ID" value="NZ_JACJKX010000022.1"/>
</dbReference>
<evidence type="ECO:0000256" key="2">
    <source>
        <dbReference type="ARBA" id="ARBA00022763"/>
    </source>
</evidence>
<evidence type="ECO:0000256" key="1">
    <source>
        <dbReference type="ARBA" id="ARBA00007484"/>
    </source>
</evidence>
<dbReference type="PRINTS" id="PR00726">
    <property type="entry name" value="LEXASERPTASE"/>
</dbReference>
<evidence type="ECO:0000256" key="6">
    <source>
        <dbReference type="ARBA" id="ARBA00023236"/>
    </source>
</evidence>
<dbReference type="GO" id="GO:0003887">
    <property type="term" value="F:DNA-directed DNA polymerase activity"/>
    <property type="evidence" value="ECO:0007669"/>
    <property type="project" value="UniProtKB-EC"/>
</dbReference>
<keyword evidence="9" id="KW-0808">Transferase</keyword>
<dbReference type="InterPro" id="IPR036286">
    <property type="entry name" value="LexA/Signal_pep-like_sf"/>
</dbReference>
<dbReference type="InterPro" id="IPR015927">
    <property type="entry name" value="Peptidase_S24_S26A/B/C"/>
</dbReference>
<evidence type="ECO:0000256" key="3">
    <source>
        <dbReference type="ARBA" id="ARBA00022801"/>
    </source>
</evidence>
<comment type="caution">
    <text evidence="9">The sequence shown here is derived from an EMBL/GenBank/DDBJ whole genome shotgun (WGS) entry which is preliminary data.</text>
</comment>